<feature type="region of interest" description="Disordered" evidence="1">
    <location>
        <begin position="13"/>
        <end position="67"/>
    </location>
</feature>
<feature type="compositionally biased region" description="Polar residues" evidence="1">
    <location>
        <begin position="13"/>
        <end position="23"/>
    </location>
</feature>
<evidence type="ECO:0000256" key="1">
    <source>
        <dbReference type="SAM" id="MobiDB-lite"/>
    </source>
</evidence>
<name>F2NAI3_CORGP</name>
<proteinExistence type="predicted"/>
<evidence type="ECO:0000313" key="3">
    <source>
        <dbReference type="Proteomes" id="UP000006851"/>
    </source>
</evidence>
<dbReference type="Proteomes" id="UP000006851">
    <property type="component" value="Chromosome"/>
</dbReference>
<gene>
    <name evidence="2" type="ordered locus">Corgl_0392</name>
</gene>
<evidence type="ECO:0000313" key="2">
    <source>
        <dbReference type="EMBL" id="AEB06510.1"/>
    </source>
</evidence>
<feature type="region of interest" description="Disordered" evidence="1">
    <location>
        <begin position="233"/>
        <end position="255"/>
    </location>
</feature>
<dbReference type="AlphaFoldDB" id="F2NAI3"/>
<reference evidence="3" key="1">
    <citation type="journal article" date="2013" name="Stand. Genomic Sci.">
        <title>Complete genome sequence of Coriobacterium glomerans type strain (PW2(T)) from the midgut of Pyrrhocoris apterus L. (red soldier bug).</title>
        <authorList>
            <person name="Stackebrandt E."/>
            <person name="Zeytun A."/>
            <person name="Lapidus A."/>
            <person name="Nolan M."/>
            <person name="Lucas S."/>
            <person name="Hammon N."/>
            <person name="Deshpande S."/>
            <person name="Cheng J.F."/>
            <person name="Tapia R."/>
            <person name="Goodwin L.A."/>
            <person name="Pitluck S."/>
            <person name="Liolios K."/>
            <person name="Pagani I."/>
            <person name="Ivanova N."/>
            <person name="Mavromatis K."/>
            <person name="Mikhailova N."/>
            <person name="Huntemann M."/>
            <person name="Pati A."/>
            <person name="Chen A."/>
            <person name="Palaniappan K."/>
            <person name="Chang Y.J."/>
            <person name="Land M."/>
            <person name="Hauser L."/>
            <person name="Rohde M."/>
            <person name="Pukall R."/>
            <person name="Goker M."/>
            <person name="Detter J.C."/>
            <person name="Woyke T."/>
            <person name="Bristow J."/>
            <person name="Eisen J.A."/>
            <person name="Markowitz V."/>
            <person name="Hugenholtz P."/>
            <person name="Kyrpides N.C."/>
            <person name="Klenk H.P."/>
        </authorList>
    </citation>
    <scope>NUCLEOTIDE SEQUENCE</scope>
    <source>
        <strain evidence="3">ATCC 49209 / DSM 20642 / JCM 10262 / PW2</strain>
    </source>
</reference>
<keyword evidence="3" id="KW-1185">Reference proteome</keyword>
<sequence length="295" mass="31786">MIGRRAISLCHRTASSGLSQQTGKRVRPPGVSCAHRGRASRRDGPCDPPPPGCAHSAPKSSGHLSSQKLIASGACQSTHALCPKPDPEPRLPGDIARNLARADPGPLLPHICSRESPSPESFAHRRAHRPSVPSSASVLRSAPSRHRSSSVSLYASCSASQTLSSFLQSTSWDRHRLPRGTPLACPPARIPVLTWKNFAIGHLIQNVERHRSRLSHGGMLIMLRVYRLRAQPTSPDEIDPKSSASARVAATSDQRSESFAFPCARLARTALRPYHYRPSERVPLATNGPHAGSPA</sequence>
<accession>F2NAI3</accession>
<dbReference type="KEGG" id="cgo:Corgl_0392"/>
<dbReference type="EMBL" id="CP002628">
    <property type="protein sequence ID" value="AEB06510.1"/>
    <property type="molecule type" value="Genomic_DNA"/>
</dbReference>
<protein>
    <submittedName>
        <fullName evidence="2">Uncharacterized protein</fullName>
    </submittedName>
</protein>
<dbReference type="HOGENOM" id="CLU_942382_0_0_11"/>
<organism evidence="2 3">
    <name type="scientific">Coriobacterium glomerans (strain ATCC 49209 / DSM 20642 / JCM 10262 / PW2)</name>
    <dbReference type="NCBI Taxonomy" id="700015"/>
    <lineage>
        <taxon>Bacteria</taxon>
        <taxon>Bacillati</taxon>
        <taxon>Actinomycetota</taxon>
        <taxon>Coriobacteriia</taxon>
        <taxon>Coriobacteriales</taxon>
        <taxon>Coriobacteriaceae</taxon>
        <taxon>Coriobacterium</taxon>
    </lineage>
</organism>
<feature type="region of interest" description="Disordered" evidence="1">
    <location>
        <begin position="97"/>
        <end position="143"/>
    </location>
</feature>
<feature type="compositionally biased region" description="Polar residues" evidence="1">
    <location>
        <begin position="58"/>
        <end position="67"/>
    </location>
</feature>